<gene>
    <name evidence="1" type="ORF">N0F65_011013</name>
</gene>
<evidence type="ECO:0000313" key="1">
    <source>
        <dbReference type="EMBL" id="DBA02541.1"/>
    </source>
</evidence>
<name>A0AAV2Z883_9STRA</name>
<sequence length="283" mass="32248">MCDAVDDDARMMLSRYLALIKEFLQRKQLALTASSAGSTRRSTRSSTNGGLFQVIERVCDDRIRQLERQAAAPFSHSRSGGRARMVEPRVVVAEALVQELLTSLTYLSLEEREQLVLDEVERVEDLRRLHMDLVREEQYLSSQVNAATGEARRLHELQAMLREEFLQEYQDQHSAMTTTTAARMEETLEQKEASLQFAWETIREQKNEIVRLRAMVQHYEERQPTQQCNSTPGLADSCMDPTLISRGSTSLQPQEPAKAINKLLIIETTSTSCKTILSDLKMP</sequence>
<dbReference type="EMBL" id="DAKRPA010000030">
    <property type="protein sequence ID" value="DBA02541.1"/>
    <property type="molecule type" value="Genomic_DNA"/>
</dbReference>
<comment type="caution">
    <text evidence="1">The sequence shown here is derived from an EMBL/GenBank/DDBJ whole genome shotgun (WGS) entry which is preliminary data.</text>
</comment>
<reference evidence="1" key="1">
    <citation type="submission" date="2022-11" db="EMBL/GenBank/DDBJ databases">
        <authorList>
            <person name="Morgan W.R."/>
            <person name="Tartar A."/>
        </authorList>
    </citation>
    <scope>NUCLEOTIDE SEQUENCE</scope>
    <source>
        <strain evidence="1">ARSEF 373</strain>
    </source>
</reference>
<accession>A0AAV2Z883</accession>
<dbReference type="Proteomes" id="UP001146120">
    <property type="component" value="Unassembled WGS sequence"/>
</dbReference>
<proteinExistence type="predicted"/>
<organism evidence="1 2">
    <name type="scientific">Lagenidium giganteum</name>
    <dbReference type="NCBI Taxonomy" id="4803"/>
    <lineage>
        <taxon>Eukaryota</taxon>
        <taxon>Sar</taxon>
        <taxon>Stramenopiles</taxon>
        <taxon>Oomycota</taxon>
        <taxon>Peronosporomycetes</taxon>
        <taxon>Pythiales</taxon>
        <taxon>Pythiaceae</taxon>
    </lineage>
</organism>
<keyword evidence="2" id="KW-1185">Reference proteome</keyword>
<evidence type="ECO:0000313" key="2">
    <source>
        <dbReference type="Proteomes" id="UP001146120"/>
    </source>
</evidence>
<reference evidence="1" key="2">
    <citation type="journal article" date="2023" name="Microbiol Resour">
        <title>Decontamination and Annotation of the Draft Genome Sequence of the Oomycete Lagenidium giganteum ARSEF 373.</title>
        <authorList>
            <person name="Morgan W.R."/>
            <person name="Tartar A."/>
        </authorList>
    </citation>
    <scope>NUCLEOTIDE SEQUENCE</scope>
    <source>
        <strain evidence="1">ARSEF 373</strain>
    </source>
</reference>
<dbReference type="AlphaFoldDB" id="A0AAV2Z883"/>
<protein>
    <submittedName>
        <fullName evidence="1">Uncharacterized protein</fullName>
    </submittedName>
</protein>